<keyword evidence="1" id="KW-0175">Coiled coil</keyword>
<evidence type="ECO:0000256" key="1">
    <source>
        <dbReference type="SAM" id="Coils"/>
    </source>
</evidence>
<dbReference type="RefSeq" id="WP_142874297.1">
    <property type="nucleotide sequence ID" value="NZ_CP045503.2"/>
</dbReference>
<protein>
    <recommendedName>
        <fullName evidence="4">T2SS protein L</fullName>
    </recommendedName>
</protein>
<dbReference type="EMBL" id="CP045503">
    <property type="protein sequence ID" value="QPG58678.1"/>
    <property type="molecule type" value="Genomic_DNA"/>
</dbReference>
<feature type="coiled-coil region" evidence="1">
    <location>
        <begin position="253"/>
        <end position="280"/>
    </location>
</feature>
<evidence type="ECO:0000313" key="2">
    <source>
        <dbReference type="EMBL" id="QPG58678.1"/>
    </source>
</evidence>
<name>A0ABX6V7V8_9GAMM</name>
<evidence type="ECO:0008006" key="4">
    <source>
        <dbReference type="Google" id="ProtNLM"/>
    </source>
</evidence>
<keyword evidence="3" id="KW-1185">Reference proteome</keyword>
<evidence type="ECO:0000313" key="3">
    <source>
        <dbReference type="Proteomes" id="UP000316416"/>
    </source>
</evidence>
<sequence>MKNRLKSILKNRISLYSNQWHQLSIEVEQGLVSWCAVTEPAKGTLISVIARGHYTETSREYKAPSLRELKAILKIEHQSQPTKLVQHLIKHVSDNRYSVTYWEFDAPVLASLPKSVKWLIPESLLFAQKDTVTRVTTHKGDLFSCLTESGIHSATSELGCQSIEHFMWMSSVSASSSQVNIDAEAYAQTLLTQLITSYSSWLPTCFIKRPVDGALTKRQLKQGVLASGILCCGYLALSSAYLSVKHHLLSAEYQQQSSEIANFLNENRQLQHQLKQYRNGEQLLNQLEISTPIWSILLPLIEQGVKFTQVEYKSELITVRGLAPSATQTLADISSQTRVDDAKFINAVSRNRGLERFAISFILKEVTDGTAE</sequence>
<reference evidence="2" key="1">
    <citation type="submission" date="2021-07" db="EMBL/GenBank/DDBJ databases">
        <title>Shewanella sp. YLB-07 whole genome sequence.</title>
        <authorList>
            <person name="Yu L."/>
        </authorList>
    </citation>
    <scope>NUCLEOTIDE SEQUENCE</scope>
    <source>
        <strain evidence="2">YLB-08</strain>
    </source>
</reference>
<dbReference type="Proteomes" id="UP000316416">
    <property type="component" value="Chromosome"/>
</dbReference>
<proteinExistence type="predicted"/>
<gene>
    <name evidence="2" type="ORF">FM038_015575</name>
</gene>
<accession>A0ABX6V7V8</accession>
<organism evidence="2 3">
    <name type="scientific">Shewanella eurypsychrophilus</name>
    <dbReference type="NCBI Taxonomy" id="2593656"/>
    <lineage>
        <taxon>Bacteria</taxon>
        <taxon>Pseudomonadati</taxon>
        <taxon>Pseudomonadota</taxon>
        <taxon>Gammaproteobacteria</taxon>
        <taxon>Alteromonadales</taxon>
        <taxon>Shewanellaceae</taxon>
        <taxon>Shewanella</taxon>
    </lineage>
</organism>